<proteinExistence type="predicted"/>
<dbReference type="Pfam" id="PF13579">
    <property type="entry name" value="Glyco_trans_4_4"/>
    <property type="match status" value="1"/>
</dbReference>
<dbReference type="EMBL" id="JACHIG010000001">
    <property type="protein sequence ID" value="MBB5030957.1"/>
    <property type="molecule type" value="Genomic_DNA"/>
</dbReference>
<reference evidence="3 4" key="1">
    <citation type="submission" date="2020-08" db="EMBL/GenBank/DDBJ databases">
        <title>Genomic Encyclopedia of Type Strains, Phase IV (KMG-IV): sequencing the most valuable type-strain genomes for metagenomic binning, comparative biology and taxonomic classification.</title>
        <authorList>
            <person name="Goeker M."/>
        </authorList>
    </citation>
    <scope>NUCLEOTIDE SEQUENCE [LARGE SCALE GENOMIC DNA]</scope>
    <source>
        <strain evidence="3 4">DSM 12252</strain>
    </source>
</reference>
<comment type="caution">
    <text evidence="3">The sequence shown here is derived from an EMBL/GenBank/DDBJ whole genome shotgun (WGS) entry which is preliminary data.</text>
</comment>
<evidence type="ECO:0000259" key="1">
    <source>
        <dbReference type="Pfam" id="PF00534"/>
    </source>
</evidence>
<gene>
    <name evidence="3" type="ORF">HNQ65_000511</name>
</gene>
<name>A0A7W7Y7P3_9BACT</name>
<sequence>MRILHVMPSMAPAFGGPVAAIHVMARGLQDAGVTADIVTVHPQTRSRNEIEEARAGVSWRSFPLQLAGYGISLSLKRWLRAHVGGYDLVHVHGAFCYSSFIAQSEARRAGVPYVLRPFGVLNRWGMERRKAWLKRLIFRWLEKPVMENAAALHFTSEDEAADVARLKIKAPGHVIPLGIDLSPYEHLPSPRLFESRFPDFEAEKTVLFLSRIDVKKGLDLLLPAFKKVLSFIGGVKLIIAGDGDQLLMAKLQNQAIQLGISKSILWTGFLSGDTRLSVMAKATVFCLPSRSENFGMALLEAMASGVPCVSTDQVALCAEAAKEGAVCMTSVSKDAVADALIMLLQDDQRLNELASRGQAYAAKNHSMSAVARRLKLFYEGLCSTLPRPSERKYLEG</sequence>
<dbReference type="InterPro" id="IPR028098">
    <property type="entry name" value="Glyco_trans_4-like_N"/>
</dbReference>
<dbReference type="Pfam" id="PF00534">
    <property type="entry name" value="Glycos_transf_1"/>
    <property type="match status" value="1"/>
</dbReference>
<evidence type="ECO:0000259" key="2">
    <source>
        <dbReference type="Pfam" id="PF13579"/>
    </source>
</evidence>
<keyword evidence="4" id="KW-1185">Reference proteome</keyword>
<dbReference type="Proteomes" id="UP000590740">
    <property type="component" value="Unassembled WGS sequence"/>
</dbReference>
<organism evidence="3 4">
    <name type="scientific">Prosthecobacter vanneervenii</name>
    <dbReference type="NCBI Taxonomy" id="48466"/>
    <lineage>
        <taxon>Bacteria</taxon>
        <taxon>Pseudomonadati</taxon>
        <taxon>Verrucomicrobiota</taxon>
        <taxon>Verrucomicrobiia</taxon>
        <taxon>Verrucomicrobiales</taxon>
        <taxon>Verrucomicrobiaceae</taxon>
        <taxon>Prosthecobacter</taxon>
    </lineage>
</organism>
<dbReference type="AlphaFoldDB" id="A0A7W7Y7P3"/>
<feature type="domain" description="Glycosyl transferase family 1" evidence="1">
    <location>
        <begin position="201"/>
        <end position="358"/>
    </location>
</feature>
<protein>
    <submittedName>
        <fullName evidence="3">Glycosyltransferase involved in cell wall biosynthesis</fullName>
    </submittedName>
</protein>
<feature type="domain" description="Glycosyltransferase subfamily 4-like N-terminal" evidence="2">
    <location>
        <begin position="15"/>
        <end position="178"/>
    </location>
</feature>
<dbReference type="GO" id="GO:0016758">
    <property type="term" value="F:hexosyltransferase activity"/>
    <property type="evidence" value="ECO:0007669"/>
    <property type="project" value="TreeGrafter"/>
</dbReference>
<accession>A0A7W7Y7P3</accession>
<dbReference type="Gene3D" id="3.40.50.2000">
    <property type="entry name" value="Glycogen Phosphorylase B"/>
    <property type="match status" value="2"/>
</dbReference>
<dbReference type="InterPro" id="IPR050194">
    <property type="entry name" value="Glycosyltransferase_grp1"/>
</dbReference>
<keyword evidence="3" id="KW-0808">Transferase</keyword>
<dbReference type="InterPro" id="IPR001296">
    <property type="entry name" value="Glyco_trans_1"/>
</dbReference>
<dbReference type="PANTHER" id="PTHR45947:SF3">
    <property type="entry name" value="SULFOQUINOVOSYL TRANSFERASE SQD2"/>
    <property type="match status" value="1"/>
</dbReference>
<evidence type="ECO:0000313" key="4">
    <source>
        <dbReference type="Proteomes" id="UP000590740"/>
    </source>
</evidence>
<dbReference type="SUPFAM" id="SSF53756">
    <property type="entry name" value="UDP-Glycosyltransferase/glycogen phosphorylase"/>
    <property type="match status" value="1"/>
</dbReference>
<evidence type="ECO:0000313" key="3">
    <source>
        <dbReference type="EMBL" id="MBB5030957.1"/>
    </source>
</evidence>
<dbReference type="PANTHER" id="PTHR45947">
    <property type="entry name" value="SULFOQUINOVOSYL TRANSFERASE SQD2"/>
    <property type="match status" value="1"/>
</dbReference>
<dbReference type="RefSeq" id="WP_184337906.1">
    <property type="nucleotide sequence ID" value="NZ_JACHIG010000001.1"/>
</dbReference>